<keyword evidence="1" id="KW-0812">Transmembrane</keyword>
<feature type="transmembrane region" description="Helical" evidence="1">
    <location>
        <begin position="228"/>
        <end position="246"/>
    </location>
</feature>
<gene>
    <name evidence="2" type="ORF">A2826_02080</name>
</gene>
<protein>
    <recommendedName>
        <fullName evidence="4">Flippase-like domain-containing protein</fullName>
    </recommendedName>
</protein>
<name>A0A1F5NUT2_9BACT</name>
<dbReference type="STRING" id="1817822.A2826_02080"/>
<dbReference type="AlphaFoldDB" id="A0A1F5NUT2"/>
<accession>A0A1F5NUT2</accession>
<feature type="transmembrane region" description="Helical" evidence="1">
    <location>
        <begin position="12"/>
        <end position="33"/>
    </location>
</feature>
<feature type="transmembrane region" description="Helical" evidence="1">
    <location>
        <begin position="45"/>
        <end position="68"/>
    </location>
</feature>
<keyword evidence="1" id="KW-1133">Transmembrane helix</keyword>
<comment type="caution">
    <text evidence="2">The sequence shown here is derived from an EMBL/GenBank/DDBJ whole genome shotgun (WGS) entry which is preliminary data.</text>
</comment>
<keyword evidence="1" id="KW-0472">Membrane</keyword>
<feature type="transmembrane region" description="Helical" evidence="1">
    <location>
        <begin position="125"/>
        <end position="143"/>
    </location>
</feature>
<evidence type="ECO:0000313" key="3">
    <source>
        <dbReference type="Proteomes" id="UP000177912"/>
    </source>
</evidence>
<evidence type="ECO:0008006" key="4">
    <source>
        <dbReference type="Google" id="ProtNLM"/>
    </source>
</evidence>
<feature type="transmembrane region" description="Helical" evidence="1">
    <location>
        <begin position="88"/>
        <end position="105"/>
    </location>
</feature>
<organism evidence="2 3">
    <name type="scientific">Candidatus Doudnabacteria bacterium RIFCSPHIGHO2_01_FULL_43_23</name>
    <dbReference type="NCBI Taxonomy" id="1817822"/>
    <lineage>
        <taxon>Bacteria</taxon>
        <taxon>Candidatus Doudnaibacteriota</taxon>
    </lineage>
</organism>
<dbReference type="EMBL" id="MFEI01000008">
    <property type="protein sequence ID" value="OGE81324.1"/>
    <property type="molecule type" value="Genomic_DNA"/>
</dbReference>
<evidence type="ECO:0000313" key="2">
    <source>
        <dbReference type="EMBL" id="OGE81324.1"/>
    </source>
</evidence>
<proteinExistence type="predicted"/>
<feature type="transmembrane region" description="Helical" evidence="1">
    <location>
        <begin position="193"/>
        <end position="216"/>
    </location>
</feature>
<feature type="transmembrane region" description="Helical" evidence="1">
    <location>
        <begin position="258"/>
        <end position="275"/>
    </location>
</feature>
<evidence type="ECO:0000256" key="1">
    <source>
        <dbReference type="SAM" id="Phobius"/>
    </source>
</evidence>
<dbReference type="Proteomes" id="UP000177912">
    <property type="component" value="Unassembled WGS sequence"/>
</dbReference>
<feature type="transmembrane region" description="Helical" evidence="1">
    <location>
        <begin position="149"/>
        <end position="172"/>
    </location>
</feature>
<sequence length="304" mass="34327">MKKFNWQKITGFLVPVIIFYFLIRAVTANFAAISEFDFNFRYFNLILSIVFIFFNSLLAALILKYFFLHSGFYLRFTDMLRVYSFSQLAKYIPGGIWLYLIRFRYLSKNVSKESFVVVSSLENAVYVLSGFFLTSFISAQIFTTAKFQVVAAIIVITILVVLLMPKLFYFFINLALRALKKDGKNDFKKIGRGPLLITLLGSSLNWLLVGIGYFFFLSSFLPVGFTRLPWFIAVFAASVTAGYVFVIAPGGLGVREGIMVLLLESVFGLEIATVIAIATRLWSAISEALIAGLISVFSKNKLEK</sequence>
<reference evidence="2 3" key="1">
    <citation type="journal article" date="2016" name="Nat. Commun.">
        <title>Thousands of microbial genomes shed light on interconnected biogeochemical processes in an aquifer system.</title>
        <authorList>
            <person name="Anantharaman K."/>
            <person name="Brown C.T."/>
            <person name="Hug L.A."/>
            <person name="Sharon I."/>
            <person name="Castelle C.J."/>
            <person name="Probst A.J."/>
            <person name="Thomas B.C."/>
            <person name="Singh A."/>
            <person name="Wilkins M.J."/>
            <person name="Karaoz U."/>
            <person name="Brodie E.L."/>
            <person name="Williams K.H."/>
            <person name="Hubbard S.S."/>
            <person name="Banfield J.F."/>
        </authorList>
    </citation>
    <scope>NUCLEOTIDE SEQUENCE [LARGE SCALE GENOMIC DNA]</scope>
</reference>